<dbReference type="RefSeq" id="WP_193952333.1">
    <property type="nucleotide sequence ID" value="NZ_JADEYS010000004.1"/>
</dbReference>
<dbReference type="EMBL" id="JADEYS010000004">
    <property type="protein sequence ID" value="MBE9396781.1"/>
    <property type="molecule type" value="Genomic_DNA"/>
</dbReference>
<evidence type="ECO:0000313" key="3">
    <source>
        <dbReference type="Proteomes" id="UP000640333"/>
    </source>
</evidence>
<keyword evidence="1" id="KW-0732">Signal</keyword>
<dbReference type="AlphaFoldDB" id="A0A8J7K9G8"/>
<dbReference type="Proteomes" id="UP000640333">
    <property type="component" value="Unassembled WGS sequence"/>
</dbReference>
<reference evidence="2" key="1">
    <citation type="submission" date="2020-10" db="EMBL/GenBank/DDBJ databases">
        <title>Bacterium isolated from coastal waters sediment.</title>
        <authorList>
            <person name="Chen R.-J."/>
            <person name="Lu D.-C."/>
            <person name="Zhu K.-L."/>
            <person name="Du Z.-J."/>
        </authorList>
    </citation>
    <scope>NUCLEOTIDE SEQUENCE</scope>
    <source>
        <strain evidence="2">N1Y112</strain>
    </source>
</reference>
<sequence length="258" mass="28944">MKLIGTLLLVTCSLLSSAAAYAENDVRVEYAKPEGAVETAISKELKTSNTIGSVTTFIDGYFKLPESLVFFIGGEEGPLYDVAENRILIPYSFVTEIKDRFKQANYKETGVTAEEATKDALMHTLFHEFAHAAIAMYELPVLGKEEDAADALATILLIEFFDNGQEIALSAADLFDLESDDRDTLGDEDFWDEHSLDDQRYFSTLCHVYGSDPEQYAAILEDGALSEERAELCIEEYEYTVQSWFKVLEPYIQDNKTD</sequence>
<organism evidence="2 3">
    <name type="scientific">Pontibacterium sinense</name>
    <dbReference type="NCBI Taxonomy" id="2781979"/>
    <lineage>
        <taxon>Bacteria</taxon>
        <taxon>Pseudomonadati</taxon>
        <taxon>Pseudomonadota</taxon>
        <taxon>Gammaproteobacteria</taxon>
        <taxon>Oceanospirillales</taxon>
        <taxon>Oceanospirillaceae</taxon>
        <taxon>Pontibacterium</taxon>
    </lineage>
</organism>
<dbReference type="Pfam" id="PF14247">
    <property type="entry name" value="DUF4344"/>
    <property type="match status" value="1"/>
</dbReference>
<name>A0A8J7K9G8_9GAMM</name>
<keyword evidence="3" id="KW-1185">Reference proteome</keyword>
<evidence type="ECO:0008006" key="4">
    <source>
        <dbReference type="Google" id="ProtNLM"/>
    </source>
</evidence>
<feature type="signal peptide" evidence="1">
    <location>
        <begin position="1"/>
        <end position="22"/>
    </location>
</feature>
<protein>
    <recommendedName>
        <fullName evidence="4">Metallopeptidase DUF4344</fullName>
    </recommendedName>
</protein>
<proteinExistence type="predicted"/>
<gene>
    <name evidence="2" type="ORF">IOQ59_05830</name>
</gene>
<dbReference type="InterPro" id="IPR025644">
    <property type="entry name" value="DUF4344"/>
</dbReference>
<feature type="chain" id="PRO_5035277461" description="Metallopeptidase DUF4344" evidence="1">
    <location>
        <begin position="23"/>
        <end position="258"/>
    </location>
</feature>
<comment type="caution">
    <text evidence="2">The sequence shown here is derived from an EMBL/GenBank/DDBJ whole genome shotgun (WGS) entry which is preliminary data.</text>
</comment>
<evidence type="ECO:0000256" key="1">
    <source>
        <dbReference type="SAM" id="SignalP"/>
    </source>
</evidence>
<accession>A0A8J7K9G8</accession>
<evidence type="ECO:0000313" key="2">
    <source>
        <dbReference type="EMBL" id="MBE9396781.1"/>
    </source>
</evidence>